<comment type="subcellular location">
    <subcellularLocation>
        <location evidence="2">Membrane</location>
        <topology evidence="2">Multi-pass membrane protein</topology>
    </subcellularLocation>
</comment>
<feature type="transmembrane region" description="Helical" evidence="14">
    <location>
        <begin position="629"/>
        <end position="651"/>
    </location>
</feature>
<dbReference type="STRING" id="133381.A0A2T9ZCL8"/>
<keyword evidence="9" id="KW-0833">Ubl conjugation pathway</keyword>
<dbReference type="PANTHER" id="PTHR13145">
    <property type="entry name" value="SSM4 PROTEIN"/>
    <property type="match status" value="1"/>
</dbReference>
<feature type="transmembrane region" description="Helical" evidence="14">
    <location>
        <begin position="167"/>
        <end position="190"/>
    </location>
</feature>
<evidence type="ECO:0000256" key="1">
    <source>
        <dbReference type="ARBA" id="ARBA00000900"/>
    </source>
</evidence>
<keyword evidence="7" id="KW-0479">Metal-binding</keyword>
<feature type="transmembrane region" description="Helical" evidence="14">
    <location>
        <begin position="1376"/>
        <end position="1399"/>
    </location>
</feature>
<evidence type="ECO:0000313" key="16">
    <source>
        <dbReference type="EMBL" id="PVV02315.1"/>
    </source>
</evidence>
<keyword evidence="5" id="KW-0808">Transferase</keyword>
<evidence type="ECO:0000256" key="7">
    <source>
        <dbReference type="ARBA" id="ARBA00022723"/>
    </source>
</evidence>
<feature type="transmembrane region" description="Helical" evidence="14">
    <location>
        <begin position="1071"/>
        <end position="1092"/>
    </location>
</feature>
<evidence type="ECO:0000256" key="4">
    <source>
        <dbReference type="ARBA" id="ARBA00012483"/>
    </source>
</evidence>
<evidence type="ECO:0000256" key="3">
    <source>
        <dbReference type="ARBA" id="ARBA00004906"/>
    </source>
</evidence>
<keyword evidence="11 14" id="KW-1133">Transmembrane helix</keyword>
<feature type="transmembrane region" description="Helical" evidence="14">
    <location>
        <begin position="820"/>
        <end position="838"/>
    </location>
</feature>
<gene>
    <name evidence="16" type="ORF">BB560_003231</name>
</gene>
<evidence type="ECO:0000256" key="8">
    <source>
        <dbReference type="ARBA" id="ARBA00022771"/>
    </source>
</evidence>
<feature type="transmembrane region" description="Helical" evidence="14">
    <location>
        <begin position="781"/>
        <end position="800"/>
    </location>
</feature>
<keyword evidence="17" id="KW-1185">Reference proteome</keyword>
<feature type="region of interest" description="Disordered" evidence="13">
    <location>
        <begin position="299"/>
        <end position="355"/>
    </location>
</feature>
<keyword evidence="6 14" id="KW-0812">Transmembrane</keyword>
<feature type="transmembrane region" description="Helical" evidence="14">
    <location>
        <begin position="567"/>
        <end position="589"/>
    </location>
</feature>
<feature type="domain" description="RING-CH-type" evidence="15">
    <location>
        <begin position="1"/>
        <end position="61"/>
    </location>
</feature>
<dbReference type="SUPFAM" id="SSF57850">
    <property type="entry name" value="RING/U-box"/>
    <property type="match status" value="1"/>
</dbReference>
<dbReference type="Pfam" id="PF23113">
    <property type="entry name" value="MARCHF6_C"/>
    <property type="match status" value="1"/>
</dbReference>
<dbReference type="OrthoDB" id="264354at2759"/>
<feature type="transmembrane region" description="Helical" evidence="14">
    <location>
        <begin position="453"/>
        <end position="474"/>
    </location>
</feature>
<dbReference type="GO" id="GO:0005789">
    <property type="term" value="C:endoplasmic reticulum membrane"/>
    <property type="evidence" value="ECO:0007669"/>
    <property type="project" value="TreeGrafter"/>
</dbReference>
<sequence>MSSEVNICRVCRDEGSEEFPLFHPCKCSGSIRFVHEDCLLNWLKHSNKKECELCGFNFNISPVYSESMPSRLPFFVFFKRAILHQYKFAILVFRSILVVFLWFILLPNAVLMSTKFFFWCSHAIATGTSTASIVSNLSEASAPTSYPTLAAQDTLKSSSILLISQSIFTSLFDFVSLLFYSISLSIRYLFGMISFSELPTFEFGNLFESLIIDKATISIILSIYADDEYNREADELYSEIYNNFEDFAKLLKINGRIQDSSEHRSFDHDLDDFLLERNHSANTKRIFNNQNLSYFQENNINNPESLHDQTHLDSPSGPSPNTLHLNSSDNDIPTSSSSKPSFIEDNISDSQDSESDPLEFLEEYFQVASDPSQLGFQDPSLRELNRHFDMDHANNFPIINEVDLPPPQNPDPDFRWPENQVEDAIDDAQIQEVADDLLQAFGFRGAFINGIQYLVLVYIIATMSVVVAACIPYILGKYLLNINIFGLPPIALNFFISTFFKIVDFSAELFFSIILPIKNKLSVCFYSSLLPLLGPSVKEHLGNIPFGNISTSLSSIPSYITLNFTKALHLVSSSSSVLSNWADMFFFYIDPILELIRSYKNSFFSFLKMTEELSLSSPKDSDQESLSSIIISVFFGYILILVLAGFLSILFKRKNSIVFKLSSTILKMAKISFFMTVQLVIFPIASGLVLDFSLVGLLKEYDAGASAQFSTEFPYSSLLIHWFVGIFYVSKFTLFVSSCRSVFRKGVLWFVRDGKNQNFEPIREIVDRPTTLLLKKVPPNFLAHTLPILLTVYPVVQILKHFASEYFPISLRFTVYPGEIPFDIVWGYFIIPSLLVVLKSRLAINKYMDYWWRFFSHKLRVSEFLIGTKVPSEMGVVKYSSFRSFINYSFGFQKLHEEIINLCWLVIMKNYEDPNLDFTAFPIPGQDTAYWISLANKNLSSIGDQHLLHITSKPHYCHLYFKYGKLFEALVNSVFESKLHGISFKLQGRVVRTPKNDSIEIVPYRKLVVTVRYNGVPENLNNHYSLIDSIAGRGGEQYLRRKYGISTNQSPVFKMDDYQYVFLPHFFRNRIIAIIMLFVATAAIIFGSCLYLPMVSGKIVSSALFNYNPNFLHSYCVGLSILLSLALCTPPFYNFCVVLAKYIGYQINKRISIFEKTSPGEQNEFDMKETFSRYLKVIKNSFWMGFMFGIVTPISLVLAVDFYIINLVDFYNASANFIGSIDILSYVETKNAFFEIHKSNIDASEPLGAFALSSTFLNKWFLAIILQKLFVKALLQFPNSYYSRVISESLLSNPPERWDVRRVYKEIFLPAMYSAIGFLALPVVLSSITDRLLIIFSALFSSLKLEAFFGLFLKDSELKQSELPTVFNYFVPSNRILLPIFCTIIYTGVFSFVPIYYLYKITIKFVQKLKDEEYIVGRQLHNIDDNQVPN</sequence>
<dbReference type="PANTHER" id="PTHR13145:SF0">
    <property type="entry name" value="E3 UBIQUITIN-PROTEIN LIGASE MARCHF6"/>
    <property type="match status" value="1"/>
</dbReference>
<keyword evidence="8" id="KW-0863">Zinc-finger</keyword>
<dbReference type="GO" id="GO:0008270">
    <property type="term" value="F:zinc ion binding"/>
    <property type="evidence" value="ECO:0007669"/>
    <property type="project" value="UniProtKB-KW"/>
</dbReference>
<protein>
    <recommendedName>
        <fullName evidence="4">RING-type E3 ubiquitin transferase</fullName>
        <ecNumber evidence="4">2.3.2.27</ecNumber>
    </recommendedName>
</protein>
<evidence type="ECO:0000313" key="17">
    <source>
        <dbReference type="Proteomes" id="UP000245609"/>
    </source>
</evidence>
<dbReference type="Gene3D" id="3.30.40.10">
    <property type="entry name" value="Zinc/RING finger domain, C3HC4 (zinc finger)"/>
    <property type="match status" value="1"/>
</dbReference>
<comment type="caution">
    <text evidence="16">The sequence shown here is derived from an EMBL/GenBank/DDBJ whole genome shotgun (WGS) entry which is preliminary data.</text>
</comment>
<comment type="pathway">
    <text evidence="3">Protein modification; protein ubiquitination.</text>
</comment>
<evidence type="ECO:0000256" key="10">
    <source>
        <dbReference type="ARBA" id="ARBA00022833"/>
    </source>
</evidence>
<keyword evidence="12 14" id="KW-0472">Membrane</keyword>
<evidence type="ECO:0000256" key="11">
    <source>
        <dbReference type="ARBA" id="ARBA00022989"/>
    </source>
</evidence>
<evidence type="ECO:0000256" key="9">
    <source>
        <dbReference type="ARBA" id="ARBA00022786"/>
    </source>
</evidence>
<name>A0A2T9ZCL8_9FUNG</name>
<dbReference type="EC" id="2.3.2.27" evidence="4"/>
<feature type="transmembrane region" description="Helical" evidence="14">
    <location>
        <begin position="1247"/>
        <end position="1270"/>
    </location>
</feature>
<dbReference type="CDD" id="cd16702">
    <property type="entry name" value="RING_CH-C4HC3_MARCH6"/>
    <property type="match status" value="1"/>
</dbReference>
<evidence type="ECO:0000256" key="5">
    <source>
        <dbReference type="ARBA" id="ARBA00022679"/>
    </source>
</evidence>
<feature type="transmembrane region" description="Helical" evidence="14">
    <location>
        <begin position="1307"/>
        <end position="1325"/>
    </location>
</feature>
<feature type="transmembrane region" description="Helical" evidence="14">
    <location>
        <begin position="88"/>
        <end position="106"/>
    </location>
</feature>
<dbReference type="InterPro" id="IPR056521">
    <property type="entry name" value="MARCHF6-like_C"/>
</dbReference>
<comment type="catalytic activity">
    <reaction evidence="1">
        <text>S-ubiquitinyl-[E2 ubiquitin-conjugating enzyme]-L-cysteine + [acceptor protein]-L-lysine = [E2 ubiquitin-conjugating enzyme]-L-cysteine + N(6)-ubiquitinyl-[acceptor protein]-L-lysine.</text>
        <dbReference type="EC" id="2.3.2.27"/>
    </reaction>
</comment>
<dbReference type="EMBL" id="MBFS01000514">
    <property type="protein sequence ID" value="PVV02315.1"/>
    <property type="molecule type" value="Genomic_DNA"/>
</dbReference>
<feature type="transmembrane region" description="Helical" evidence="14">
    <location>
        <begin position="1112"/>
        <end position="1140"/>
    </location>
</feature>
<reference evidence="16 17" key="1">
    <citation type="journal article" date="2018" name="MBio">
        <title>Comparative Genomics Reveals the Core Gene Toolbox for the Fungus-Insect Symbiosis.</title>
        <authorList>
            <person name="Wang Y."/>
            <person name="Stata M."/>
            <person name="Wang W."/>
            <person name="Stajich J.E."/>
            <person name="White M.M."/>
            <person name="Moncalvo J.M."/>
        </authorList>
    </citation>
    <scope>NUCLEOTIDE SEQUENCE [LARGE SCALE GENOMIC DNA]</scope>
    <source>
        <strain evidence="16 17">SC-DP-2</strain>
    </source>
</reference>
<evidence type="ECO:0000256" key="6">
    <source>
        <dbReference type="ARBA" id="ARBA00022692"/>
    </source>
</evidence>
<feature type="compositionally biased region" description="Low complexity" evidence="13">
    <location>
        <begin position="326"/>
        <end position="338"/>
    </location>
</feature>
<keyword evidence="10" id="KW-0862">Zinc</keyword>
<proteinExistence type="predicted"/>
<feature type="transmembrane region" description="Helical" evidence="14">
    <location>
        <begin position="671"/>
        <end position="698"/>
    </location>
</feature>
<evidence type="ECO:0000256" key="2">
    <source>
        <dbReference type="ARBA" id="ARBA00004141"/>
    </source>
</evidence>
<dbReference type="Proteomes" id="UP000245609">
    <property type="component" value="Unassembled WGS sequence"/>
</dbReference>
<dbReference type="InterPro" id="IPR013083">
    <property type="entry name" value="Znf_RING/FYVE/PHD"/>
</dbReference>
<evidence type="ECO:0000256" key="13">
    <source>
        <dbReference type="SAM" id="MobiDB-lite"/>
    </source>
</evidence>
<evidence type="ECO:0000259" key="15">
    <source>
        <dbReference type="PROSITE" id="PS51292"/>
    </source>
</evidence>
<accession>A0A2T9ZCL8</accession>
<dbReference type="GO" id="GO:0061630">
    <property type="term" value="F:ubiquitin protein ligase activity"/>
    <property type="evidence" value="ECO:0007669"/>
    <property type="project" value="UniProtKB-EC"/>
</dbReference>
<dbReference type="Pfam" id="PF12906">
    <property type="entry name" value="RINGv"/>
    <property type="match status" value="1"/>
</dbReference>
<dbReference type="InterPro" id="IPR011016">
    <property type="entry name" value="Znf_RING-CH"/>
</dbReference>
<feature type="transmembrane region" description="Helical" evidence="14">
    <location>
        <begin position="1182"/>
        <end position="1204"/>
    </location>
</feature>
<dbReference type="SMART" id="SM00744">
    <property type="entry name" value="RINGv"/>
    <property type="match status" value="1"/>
</dbReference>
<evidence type="ECO:0000256" key="14">
    <source>
        <dbReference type="SAM" id="Phobius"/>
    </source>
</evidence>
<dbReference type="GO" id="GO:0036503">
    <property type="term" value="P:ERAD pathway"/>
    <property type="evidence" value="ECO:0007669"/>
    <property type="project" value="TreeGrafter"/>
</dbReference>
<feature type="transmembrane region" description="Helical" evidence="14">
    <location>
        <begin position="718"/>
        <end position="736"/>
    </location>
</feature>
<dbReference type="PROSITE" id="PS51292">
    <property type="entry name" value="ZF_RING_CH"/>
    <property type="match status" value="1"/>
</dbReference>
<feature type="transmembrane region" description="Helical" evidence="14">
    <location>
        <begin position="494"/>
        <end position="517"/>
    </location>
</feature>
<evidence type="ECO:0000256" key="12">
    <source>
        <dbReference type="ARBA" id="ARBA00023136"/>
    </source>
</evidence>
<organism evidence="16 17">
    <name type="scientific">Smittium megazygosporum</name>
    <dbReference type="NCBI Taxonomy" id="133381"/>
    <lineage>
        <taxon>Eukaryota</taxon>
        <taxon>Fungi</taxon>
        <taxon>Fungi incertae sedis</taxon>
        <taxon>Zoopagomycota</taxon>
        <taxon>Kickxellomycotina</taxon>
        <taxon>Harpellomycetes</taxon>
        <taxon>Harpellales</taxon>
        <taxon>Legeriomycetaceae</taxon>
        <taxon>Smittium</taxon>
    </lineage>
</organism>